<accession>A0A9P7ZFU1</accession>
<comment type="subcellular location">
    <subcellularLocation>
        <location evidence="1 14">Nucleus</location>
    </subcellularLocation>
</comment>
<dbReference type="InterPro" id="IPR002717">
    <property type="entry name" value="HAT_MYST-type"/>
</dbReference>
<evidence type="ECO:0000256" key="4">
    <source>
        <dbReference type="ARBA" id="ARBA00022679"/>
    </source>
</evidence>
<dbReference type="SMART" id="SM00249">
    <property type="entry name" value="PHD"/>
    <property type="match status" value="1"/>
</dbReference>
<keyword evidence="6 13" id="KW-0863">Zinc-finger</keyword>
<dbReference type="PANTHER" id="PTHR10615:SF161">
    <property type="entry name" value="HISTONE ACETYLTRANSFERASE KAT7"/>
    <property type="match status" value="1"/>
</dbReference>
<comment type="similarity">
    <text evidence="2 14">Belongs to the MYST (SAS/MOZ) family.</text>
</comment>
<evidence type="ECO:0000256" key="13">
    <source>
        <dbReference type="PROSITE-ProRule" id="PRU00146"/>
    </source>
</evidence>
<feature type="compositionally biased region" description="Basic and acidic residues" evidence="15">
    <location>
        <begin position="832"/>
        <end position="841"/>
    </location>
</feature>
<reference evidence="18" key="1">
    <citation type="journal article" date="2021" name="IMA Fungus">
        <title>Genomic characterization of three marine fungi, including Emericellopsis atlantica sp. nov. with signatures of a generalist lifestyle and marine biomass degradation.</title>
        <authorList>
            <person name="Hagestad O.C."/>
            <person name="Hou L."/>
            <person name="Andersen J.H."/>
            <person name="Hansen E.H."/>
            <person name="Altermark B."/>
            <person name="Li C."/>
            <person name="Kuhnert E."/>
            <person name="Cox R.J."/>
            <person name="Crous P.W."/>
            <person name="Spatafora J.W."/>
            <person name="Lail K."/>
            <person name="Amirebrahimi M."/>
            <person name="Lipzen A."/>
            <person name="Pangilinan J."/>
            <person name="Andreopoulos W."/>
            <person name="Hayes R.D."/>
            <person name="Ng V."/>
            <person name="Grigoriev I.V."/>
            <person name="Jackson S.A."/>
            <person name="Sutton T.D.S."/>
            <person name="Dobson A.D.W."/>
            <person name="Rama T."/>
        </authorList>
    </citation>
    <scope>NUCLEOTIDE SEQUENCE</scope>
    <source>
        <strain evidence="18">TS7</strain>
    </source>
</reference>
<feature type="compositionally biased region" description="Polar residues" evidence="15">
    <location>
        <begin position="18"/>
        <end position="38"/>
    </location>
</feature>
<keyword evidence="7" id="KW-0862">Zinc</keyword>
<proteinExistence type="inferred from homology"/>
<feature type="region of interest" description="Disordered" evidence="15">
    <location>
        <begin position="832"/>
        <end position="853"/>
    </location>
</feature>
<feature type="compositionally biased region" description="Low complexity" evidence="15">
    <location>
        <begin position="960"/>
        <end position="988"/>
    </location>
</feature>
<feature type="compositionally biased region" description="Acidic residues" evidence="15">
    <location>
        <begin position="1086"/>
        <end position="1097"/>
    </location>
</feature>
<feature type="compositionally biased region" description="Polar residues" evidence="15">
    <location>
        <begin position="904"/>
        <end position="915"/>
    </location>
</feature>
<evidence type="ECO:0000259" key="17">
    <source>
        <dbReference type="PROSITE" id="PS51726"/>
    </source>
</evidence>
<protein>
    <recommendedName>
        <fullName evidence="3 14">Histone acetyltransferase</fullName>
        <ecNumber evidence="3 14">2.3.1.48</ecNumber>
    </recommendedName>
</protein>
<evidence type="ECO:0000313" key="18">
    <source>
        <dbReference type="EMBL" id="KAG9251319.1"/>
    </source>
</evidence>
<evidence type="ECO:0000259" key="16">
    <source>
        <dbReference type="PROSITE" id="PS50016"/>
    </source>
</evidence>
<feature type="compositionally biased region" description="Basic and acidic residues" evidence="15">
    <location>
        <begin position="269"/>
        <end position="291"/>
    </location>
</feature>
<evidence type="ECO:0000256" key="12">
    <source>
        <dbReference type="PIRSR" id="PIRSR602717-51"/>
    </source>
</evidence>
<comment type="function">
    <text evidence="11">Catalytic component of the NuA4 histone acetyltransferase (HAT) complex which is involved in epigenetic transcriptional activation of selected genes principally by acetylation of nucleosomal histones H4, H3, H2B, H2A and H2A variant H2A.Z. Acetylates histone H4 to form H4K5ac, H4K8ac, H4K12ac and H4K16ac, histone H3 to form H3K14ac, and histone H2A to form H2AK4ac and H2AK7ac. The NuA4 complex is involved in the DNA damage response and is required for chromosome segregation. The NuA4 complex plays a direct role in repair of DNA double-strand breaks (DSBs) through homologous recombination. Recruitment to promoters depends on H3K4me. Also acetylates non-histone proteins. In addition to protein acetyltransferase, can use different acyl-CoA substrates, such as 2-hydroxyisobutanoyl-CoA (2-hydroxyisobutyryl-CoA) or (2E)-butenoyl-CoA (crotonyl-CoA), and is able to mediate protein 2-hydroxyisobutyrylation and crotonylation, respectively.</text>
</comment>
<feature type="compositionally biased region" description="Basic and acidic residues" evidence="15">
    <location>
        <begin position="133"/>
        <end position="144"/>
    </location>
</feature>
<feature type="compositionally biased region" description="Polar residues" evidence="15">
    <location>
        <begin position="1"/>
        <end position="11"/>
    </location>
</feature>
<keyword evidence="8" id="KW-0156">Chromatin regulator</keyword>
<evidence type="ECO:0000256" key="10">
    <source>
        <dbReference type="ARBA" id="ARBA00023242"/>
    </source>
</evidence>
<dbReference type="Pfam" id="PF17772">
    <property type="entry name" value="zf-MYST"/>
    <property type="match status" value="1"/>
</dbReference>
<feature type="compositionally biased region" description="Low complexity" evidence="15">
    <location>
        <begin position="431"/>
        <end position="444"/>
    </location>
</feature>
<keyword evidence="19" id="KW-1185">Reference proteome</keyword>
<feature type="region of interest" description="Disordered" evidence="15">
    <location>
        <begin position="1"/>
        <end position="204"/>
    </location>
</feature>
<feature type="compositionally biased region" description="Acidic residues" evidence="15">
    <location>
        <begin position="64"/>
        <end position="98"/>
    </location>
</feature>
<dbReference type="SUPFAM" id="SSF55729">
    <property type="entry name" value="Acyl-CoA N-acyltransferases (Nat)"/>
    <property type="match status" value="1"/>
</dbReference>
<dbReference type="PANTHER" id="PTHR10615">
    <property type="entry name" value="HISTONE ACETYLTRANSFERASE"/>
    <property type="match status" value="1"/>
</dbReference>
<keyword evidence="5" id="KW-0479">Metal-binding</keyword>
<dbReference type="GO" id="GO:0003712">
    <property type="term" value="F:transcription coregulator activity"/>
    <property type="evidence" value="ECO:0007669"/>
    <property type="project" value="TreeGrafter"/>
</dbReference>
<dbReference type="InterPro" id="IPR040706">
    <property type="entry name" value="Zf-MYST"/>
</dbReference>
<evidence type="ECO:0000256" key="15">
    <source>
        <dbReference type="SAM" id="MobiDB-lite"/>
    </source>
</evidence>
<dbReference type="GO" id="GO:0031507">
    <property type="term" value="P:heterochromatin formation"/>
    <property type="evidence" value="ECO:0007669"/>
    <property type="project" value="UniProtKB-ARBA"/>
</dbReference>
<feature type="domain" description="MYST-type HAT" evidence="17">
    <location>
        <begin position="529"/>
        <end position="810"/>
    </location>
</feature>
<name>A0A9P7ZFU1_9HYPO</name>
<evidence type="ECO:0000256" key="2">
    <source>
        <dbReference type="ARBA" id="ARBA00010107"/>
    </source>
</evidence>
<dbReference type="Pfam" id="PF01853">
    <property type="entry name" value="MOZ_SAS"/>
    <property type="match status" value="1"/>
</dbReference>
<dbReference type="GO" id="GO:0003682">
    <property type="term" value="F:chromatin binding"/>
    <property type="evidence" value="ECO:0007669"/>
    <property type="project" value="TreeGrafter"/>
</dbReference>
<dbReference type="Gene3D" id="3.30.60.60">
    <property type="entry name" value="N-acetyl transferase-like"/>
    <property type="match status" value="1"/>
</dbReference>
<evidence type="ECO:0000256" key="11">
    <source>
        <dbReference type="ARBA" id="ARBA00045805"/>
    </source>
</evidence>
<evidence type="ECO:0000256" key="7">
    <source>
        <dbReference type="ARBA" id="ARBA00022833"/>
    </source>
</evidence>
<dbReference type="RefSeq" id="XP_046115243.1">
    <property type="nucleotide sequence ID" value="XM_046266487.1"/>
</dbReference>
<dbReference type="InterPro" id="IPR011011">
    <property type="entry name" value="Znf_FYVE_PHD"/>
</dbReference>
<dbReference type="Gene3D" id="3.30.40.10">
    <property type="entry name" value="Zinc/RING finger domain, C3HC4 (zinc finger)"/>
    <property type="match status" value="1"/>
</dbReference>
<dbReference type="SUPFAM" id="SSF57903">
    <property type="entry name" value="FYVE/PHD zinc finger"/>
    <property type="match status" value="1"/>
</dbReference>
<feature type="compositionally biased region" description="Polar residues" evidence="15">
    <location>
        <begin position="421"/>
        <end position="430"/>
    </location>
</feature>
<feature type="compositionally biased region" description="Acidic residues" evidence="15">
    <location>
        <begin position="353"/>
        <end position="364"/>
    </location>
</feature>
<dbReference type="PROSITE" id="PS51726">
    <property type="entry name" value="MYST_HAT"/>
    <property type="match status" value="1"/>
</dbReference>
<evidence type="ECO:0000256" key="14">
    <source>
        <dbReference type="RuleBase" id="RU361211"/>
    </source>
</evidence>
<dbReference type="OrthoDB" id="787137at2759"/>
<evidence type="ECO:0000256" key="8">
    <source>
        <dbReference type="ARBA" id="ARBA00022853"/>
    </source>
</evidence>
<evidence type="ECO:0000256" key="5">
    <source>
        <dbReference type="ARBA" id="ARBA00022723"/>
    </source>
</evidence>
<evidence type="ECO:0000256" key="3">
    <source>
        <dbReference type="ARBA" id="ARBA00013184"/>
    </source>
</evidence>
<feature type="compositionally biased region" description="Acidic residues" evidence="15">
    <location>
        <begin position="175"/>
        <end position="202"/>
    </location>
</feature>
<dbReference type="GO" id="GO:1990467">
    <property type="term" value="C:NuA3a histone acetyltransferase complex"/>
    <property type="evidence" value="ECO:0007669"/>
    <property type="project" value="TreeGrafter"/>
</dbReference>
<dbReference type="Gene3D" id="1.10.10.10">
    <property type="entry name" value="Winged helix-like DNA-binding domain superfamily/Winged helix DNA-binding domain"/>
    <property type="match status" value="1"/>
</dbReference>
<gene>
    <name evidence="18" type="ORF">F5Z01DRAFT_712522</name>
</gene>
<dbReference type="AlphaFoldDB" id="A0A9P7ZFU1"/>
<dbReference type="FunFam" id="3.30.60.60:FF:000001">
    <property type="entry name" value="Histone acetyltransferase"/>
    <property type="match status" value="1"/>
</dbReference>
<dbReference type="GeneID" id="70297390"/>
<dbReference type="FunFam" id="3.40.630.30:FF:000001">
    <property type="entry name" value="Histone acetyltransferase"/>
    <property type="match status" value="1"/>
</dbReference>
<comment type="catalytic activity">
    <reaction evidence="14">
        <text>L-lysyl-[protein] + acetyl-CoA = N(6)-acetyl-L-lysyl-[protein] + CoA + H(+)</text>
        <dbReference type="Rhea" id="RHEA:45948"/>
        <dbReference type="Rhea" id="RHEA-COMP:9752"/>
        <dbReference type="Rhea" id="RHEA-COMP:10731"/>
        <dbReference type="ChEBI" id="CHEBI:15378"/>
        <dbReference type="ChEBI" id="CHEBI:29969"/>
        <dbReference type="ChEBI" id="CHEBI:57287"/>
        <dbReference type="ChEBI" id="CHEBI:57288"/>
        <dbReference type="ChEBI" id="CHEBI:61930"/>
        <dbReference type="EC" id="2.3.1.48"/>
    </reaction>
</comment>
<feature type="compositionally biased region" description="Polar residues" evidence="15">
    <location>
        <begin position="305"/>
        <end position="321"/>
    </location>
</feature>
<organism evidence="18 19">
    <name type="scientific">Emericellopsis atlantica</name>
    <dbReference type="NCBI Taxonomy" id="2614577"/>
    <lineage>
        <taxon>Eukaryota</taxon>
        <taxon>Fungi</taxon>
        <taxon>Dikarya</taxon>
        <taxon>Ascomycota</taxon>
        <taxon>Pezizomycotina</taxon>
        <taxon>Sordariomycetes</taxon>
        <taxon>Hypocreomycetidae</taxon>
        <taxon>Hypocreales</taxon>
        <taxon>Bionectriaceae</taxon>
        <taxon>Emericellopsis</taxon>
    </lineage>
</organism>
<keyword evidence="10 14" id="KW-0539">Nucleus</keyword>
<evidence type="ECO:0000256" key="6">
    <source>
        <dbReference type="ARBA" id="ARBA00022771"/>
    </source>
</evidence>
<dbReference type="GO" id="GO:0006357">
    <property type="term" value="P:regulation of transcription by RNA polymerase II"/>
    <property type="evidence" value="ECO:0007669"/>
    <property type="project" value="TreeGrafter"/>
</dbReference>
<dbReference type="InterPro" id="IPR013083">
    <property type="entry name" value="Znf_RING/FYVE/PHD"/>
</dbReference>
<feature type="compositionally biased region" description="Acidic residues" evidence="15">
    <location>
        <begin position="118"/>
        <end position="132"/>
    </location>
</feature>
<keyword evidence="9" id="KW-0007">Acetylation</keyword>
<dbReference type="InterPro" id="IPR036388">
    <property type="entry name" value="WH-like_DNA-bd_sf"/>
</dbReference>
<dbReference type="InterPro" id="IPR016181">
    <property type="entry name" value="Acyl_CoA_acyltransferase"/>
</dbReference>
<feature type="domain" description="PHD-type" evidence="16">
    <location>
        <begin position="207"/>
        <end position="266"/>
    </location>
</feature>
<comment type="caution">
    <text evidence="18">The sequence shown here is derived from an EMBL/GenBank/DDBJ whole genome shotgun (WGS) entry which is preliminary data.</text>
</comment>
<dbReference type="Gene3D" id="3.40.630.30">
    <property type="match status" value="1"/>
</dbReference>
<dbReference type="GO" id="GO:0004402">
    <property type="term" value="F:histone acetyltransferase activity"/>
    <property type="evidence" value="ECO:0007669"/>
    <property type="project" value="InterPro"/>
</dbReference>
<feature type="region of interest" description="Disordered" evidence="15">
    <location>
        <begin position="265"/>
        <end position="444"/>
    </location>
</feature>
<dbReference type="GO" id="GO:0008270">
    <property type="term" value="F:zinc ion binding"/>
    <property type="evidence" value="ECO:0007669"/>
    <property type="project" value="UniProtKB-KW"/>
</dbReference>
<keyword evidence="4" id="KW-0808">Transferase</keyword>
<feature type="region of interest" description="Disordered" evidence="15">
    <location>
        <begin position="1072"/>
        <end position="1097"/>
    </location>
</feature>
<dbReference type="InterPro" id="IPR019787">
    <property type="entry name" value="Znf_PHD-finger"/>
</dbReference>
<dbReference type="Proteomes" id="UP000887229">
    <property type="component" value="Unassembled WGS sequence"/>
</dbReference>
<evidence type="ECO:0000313" key="19">
    <source>
        <dbReference type="Proteomes" id="UP000887229"/>
    </source>
</evidence>
<dbReference type="Pfam" id="PF16866">
    <property type="entry name" value="PHD_4"/>
    <property type="match status" value="1"/>
</dbReference>
<feature type="region of interest" description="Disordered" evidence="15">
    <location>
        <begin position="892"/>
        <end position="916"/>
    </location>
</feature>
<feature type="active site" description="Proton donor/acceptor" evidence="12">
    <location>
        <position position="705"/>
    </location>
</feature>
<evidence type="ECO:0000256" key="9">
    <source>
        <dbReference type="ARBA" id="ARBA00022990"/>
    </source>
</evidence>
<dbReference type="InterPro" id="IPR050603">
    <property type="entry name" value="MYST_HAT"/>
</dbReference>
<evidence type="ECO:0000256" key="1">
    <source>
        <dbReference type="ARBA" id="ARBA00004123"/>
    </source>
</evidence>
<dbReference type="EC" id="2.3.1.48" evidence="3 14"/>
<sequence length="1097" mass="120488">MVTRATMSSAQAMEEELQQSVLRSQTQEWDQSPANFNEASHHSNSDIAIAHGRRTRSGGRIEDFEADQDASGEEVEEDPEGERDASGEEDAEGEDDYEMLQQPPHALSVAARDRSLSELDELEEDEVEDEYEGGEHGNTEDTASKLRAARAHAQMSDADMETDSDAAEQASVDAESVDDDEDSDDELPWEDAQGEIEDDDSDTGVASNACVFCKQDEENDPSEDFDPYLSCQKCGEHAHQQCARDAAALSESNDVARWRCPECFEEPEADHGENSDGGVSHDEADSQRRDLGALSDDALPGIQAQRDSGSLTPNGTSTGRQRSLRKKKTSPAESEDTGVSLRKRRRGLSIGDNENDDDADDDGQSTEGATRSVRTLRLKINKPPPVSIEKRTRNSLVVRLHVRSGPLKDVLSRRKRDKKSSAGQPRSTRPTSIAAGATQATGATIETPFTADAYSQPWYSLLDRDGDDGKGKPYGGILDEAEADTTKTLPGEDDRERFREAMKKADVQWQEKALQGGPEMTSRKGKKSDNGSKIECIEFGGWEIDTWYAAPYPYEYSKHRVLYICEFCLKYMNSDYVAWRHKLKCAAKHPPGDEIYRYGSISFFEVDGRKNPIYCQNLCLLAKLFLGSKTLYYDVEPFLFYVLCEYDETGYHFVGYFSKEKRPSSLNNVSCILTLPIHQRKGYGNLLIDFSYLLTKAEEKTGSPEKPLSDLGLVSYRSYWRLVLCRYFLDVMREGAHEKDGLSIKQISDDTAMTPDDVVAALEGLRALVRDPQTKVYAFRIDMDFCREYVSKWEAKGHVKLKPQALAWTPYVMGKNNIANFDLGPISTVAPREDDQAKVDEGPGGISAITRPMVDDIRVLPQNEVTEPTESVAEQDDPSSQLQIEAQSELEQVGAHEAGDNKENSQPGASNSTGKSMDVAEHWDLAYRTIPASRFEIFPAPVGGRRGERTKQPGRPPMPRSISSLSRPKPRRSGGSARRPSAPRPKASSAKRKSGGTGRGPGRWPKGTKKADYGNAASGPGFPPGWREKVANGSAVVGESGILMVDKAATKPAGSTQAKVDLAVVQSDIADGTSEALGGPNGIGEAGEDVDAEGEDV</sequence>
<feature type="region of interest" description="Disordered" evidence="15">
    <location>
        <begin position="938"/>
        <end position="1029"/>
    </location>
</feature>
<dbReference type="GO" id="GO:0005634">
    <property type="term" value="C:nucleus"/>
    <property type="evidence" value="ECO:0007669"/>
    <property type="project" value="UniProtKB-SubCell"/>
</dbReference>
<dbReference type="EMBL" id="MU251269">
    <property type="protein sequence ID" value="KAG9251319.1"/>
    <property type="molecule type" value="Genomic_DNA"/>
</dbReference>
<dbReference type="InterPro" id="IPR001965">
    <property type="entry name" value="Znf_PHD"/>
</dbReference>
<dbReference type="PROSITE" id="PS50016">
    <property type="entry name" value="ZF_PHD_2"/>
    <property type="match status" value="1"/>
</dbReference>